<accession>A0ABQ5GU25</accession>
<dbReference type="EMBL" id="BQNB010018789">
    <property type="protein sequence ID" value="GJT78293.1"/>
    <property type="molecule type" value="Genomic_DNA"/>
</dbReference>
<reference evidence="1" key="1">
    <citation type="journal article" date="2022" name="Int. J. Mol. Sci.">
        <title>Draft Genome of Tanacetum Coccineum: Genomic Comparison of Closely Related Tanacetum-Family Plants.</title>
        <authorList>
            <person name="Yamashiro T."/>
            <person name="Shiraishi A."/>
            <person name="Nakayama K."/>
            <person name="Satake H."/>
        </authorList>
    </citation>
    <scope>NUCLEOTIDE SEQUENCE</scope>
</reference>
<gene>
    <name evidence="1" type="ORF">Tco_1045018</name>
</gene>
<keyword evidence="2" id="KW-1185">Reference proteome</keyword>
<sequence length="283" mass="32183">MTNKRVSELDAEFIRYKAEAKASMDALEKKIDDGIGKLDVSIKAIKEESNAKFEELKQLILGTAPSQSTHVDHVPQINKVAAKTAPYVSPIRRGYNDIGLELHNLNDSGVLIVEGIQPTGFGWEFEVDLHATVDKEMRHVMGTNQRGEREHRGAGTNQAGDRFAYHGFEHRMRKLKMPVFEGEDAYGWIYKSEGRTPFYSWDGFKRRLLIRFQQSKEGNLYEQVLAITQEGSDRAYVALFENLVCQLVGVPETIMEVMLVDECDEVEEPDFNFKSWDCGSKID</sequence>
<evidence type="ECO:0000313" key="2">
    <source>
        <dbReference type="Proteomes" id="UP001151760"/>
    </source>
</evidence>
<proteinExistence type="predicted"/>
<name>A0ABQ5GU25_9ASTR</name>
<comment type="caution">
    <text evidence="1">The sequence shown here is derived from an EMBL/GenBank/DDBJ whole genome shotgun (WGS) entry which is preliminary data.</text>
</comment>
<reference evidence="1" key="2">
    <citation type="submission" date="2022-01" db="EMBL/GenBank/DDBJ databases">
        <authorList>
            <person name="Yamashiro T."/>
            <person name="Shiraishi A."/>
            <person name="Satake H."/>
            <person name="Nakayama K."/>
        </authorList>
    </citation>
    <scope>NUCLEOTIDE SEQUENCE</scope>
</reference>
<organism evidence="1 2">
    <name type="scientific">Tanacetum coccineum</name>
    <dbReference type="NCBI Taxonomy" id="301880"/>
    <lineage>
        <taxon>Eukaryota</taxon>
        <taxon>Viridiplantae</taxon>
        <taxon>Streptophyta</taxon>
        <taxon>Embryophyta</taxon>
        <taxon>Tracheophyta</taxon>
        <taxon>Spermatophyta</taxon>
        <taxon>Magnoliopsida</taxon>
        <taxon>eudicotyledons</taxon>
        <taxon>Gunneridae</taxon>
        <taxon>Pentapetalae</taxon>
        <taxon>asterids</taxon>
        <taxon>campanulids</taxon>
        <taxon>Asterales</taxon>
        <taxon>Asteraceae</taxon>
        <taxon>Asteroideae</taxon>
        <taxon>Anthemideae</taxon>
        <taxon>Anthemidinae</taxon>
        <taxon>Tanacetum</taxon>
    </lineage>
</organism>
<protein>
    <submittedName>
        <fullName evidence="1">Ankyrin repeat-containing protein</fullName>
    </submittedName>
</protein>
<evidence type="ECO:0000313" key="1">
    <source>
        <dbReference type="EMBL" id="GJT78293.1"/>
    </source>
</evidence>
<dbReference type="Proteomes" id="UP001151760">
    <property type="component" value="Unassembled WGS sequence"/>
</dbReference>